<dbReference type="RefSeq" id="WP_273842157.1">
    <property type="nucleotide sequence ID" value="NZ_JAQQWT010000004.1"/>
</dbReference>
<evidence type="ECO:0000313" key="1">
    <source>
        <dbReference type="EMBL" id="MFC0559410.1"/>
    </source>
</evidence>
<dbReference type="InterPro" id="IPR058676">
    <property type="entry name" value="YuzK"/>
</dbReference>
<keyword evidence="2" id="KW-1185">Reference proteome</keyword>
<comment type="caution">
    <text evidence="1">The sequence shown here is derived from an EMBL/GenBank/DDBJ whole genome shotgun (WGS) entry which is preliminary data.</text>
</comment>
<name>A0ABV6NF72_9BACI</name>
<proteinExistence type="predicted"/>
<organism evidence="1 2">
    <name type="scientific">Halalkalibacter alkalisediminis</name>
    <dbReference type="NCBI Taxonomy" id="935616"/>
    <lineage>
        <taxon>Bacteria</taxon>
        <taxon>Bacillati</taxon>
        <taxon>Bacillota</taxon>
        <taxon>Bacilli</taxon>
        <taxon>Bacillales</taxon>
        <taxon>Bacillaceae</taxon>
        <taxon>Halalkalibacter</taxon>
    </lineage>
</organism>
<reference evidence="1 2" key="1">
    <citation type="submission" date="2024-09" db="EMBL/GenBank/DDBJ databases">
        <authorList>
            <person name="Sun Q."/>
            <person name="Mori K."/>
        </authorList>
    </citation>
    <scope>NUCLEOTIDE SEQUENCE [LARGE SCALE GENOMIC DNA]</scope>
    <source>
        <strain evidence="1 2">NCAIM B.02301</strain>
    </source>
</reference>
<gene>
    <name evidence="1" type="ORF">ACFFH4_10155</name>
</gene>
<dbReference type="Proteomes" id="UP001589833">
    <property type="component" value="Unassembled WGS sequence"/>
</dbReference>
<accession>A0ABV6NF72</accession>
<sequence>MQQAHGISYSEYHQSLDKRIKIEKQREKDYEASKKIAAQFS</sequence>
<protein>
    <submittedName>
        <fullName evidence="1">Uncharacterized protein</fullName>
    </submittedName>
</protein>
<dbReference type="Pfam" id="PF26149">
    <property type="entry name" value="YuzK"/>
    <property type="match status" value="1"/>
</dbReference>
<evidence type="ECO:0000313" key="2">
    <source>
        <dbReference type="Proteomes" id="UP001589833"/>
    </source>
</evidence>
<dbReference type="EMBL" id="JBHLTR010000013">
    <property type="protein sequence ID" value="MFC0559410.1"/>
    <property type="molecule type" value="Genomic_DNA"/>
</dbReference>